<accession>A0ABD1SQ04</accession>
<reference evidence="2" key="1">
    <citation type="submission" date="2024-07" db="EMBL/GenBank/DDBJ databases">
        <title>Two chromosome-level genome assemblies of Korean endemic species Abeliophyllum distichum and Forsythia ovata (Oleaceae).</title>
        <authorList>
            <person name="Jang H."/>
        </authorList>
    </citation>
    <scope>NUCLEOTIDE SEQUENCE [LARGE SCALE GENOMIC DNA]</scope>
</reference>
<proteinExistence type="predicted"/>
<comment type="caution">
    <text evidence="1">The sequence shown here is derived from an EMBL/GenBank/DDBJ whole genome shotgun (WGS) entry which is preliminary data.</text>
</comment>
<organism evidence="1 2">
    <name type="scientific">Forsythia ovata</name>
    <dbReference type="NCBI Taxonomy" id="205694"/>
    <lineage>
        <taxon>Eukaryota</taxon>
        <taxon>Viridiplantae</taxon>
        <taxon>Streptophyta</taxon>
        <taxon>Embryophyta</taxon>
        <taxon>Tracheophyta</taxon>
        <taxon>Spermatophyta</taxon>
        <taxon>Magnoliopsida</taxon>
        <taxon>eudicotyledons</taxon>
        <taxon>Gunneridae</taxon>
        <taxon>Pentapetalae</taxon>
        <taxon>asterids</taxon>
        <taxon>lamiids</taxon>
        <taxon>Lamiales</taxon>
        <taxon>Oleaceae</taxon>
        <taxon>Forsythieae</taxon>
        <taxon>Forsythia</taxon>
    </lineage>
</organism>
<dbReference type="AlphaFoldDB" id="A0ABD1SQ04"/>
<protein>
    <submittedName>
        <fullName evidence="1">Uncharacterized protein</fullName>
    </submittedName>
</protein>
<name>A0ABD1SQ04_9LAMI</name>
<keyword evidence="2" id="KW-1185">Reference proteome</keyword>
<evidence type="ECO:0000313" key="2">
    <source>
        <dbReference type="Proteomes" id="UP001604277"/>
    </source>
</evidence>
<evidence type="ECO:0000313" key="1">
    <source>
        <dbReference type="EMBL" id="KAL2502576.1"/>
    </source>
</evidence>
<dbReference type="Proteomes" id="UP001604277">
    <property type="component" value="Unassembled WGS sequence"/>
</dbReference>
<dbReference type="EMBL" id="JBFOLJ010000010">
    <property type="protein sequence ID" value="KAL2502576.1"/>
    <property type="molecule type" value="Genomic_DNA"/>
</dbReference>
<gene>
    <name evidence="1" type="ORF">Fot_36424</name>
</gene>
<sequence length="115" mass="12751">MGLAGLVAKKILPVMKVKTTDHEQKKTLSGLSLKEGLQELVYVKKVLEGRLAEIAPVILIMSLDHLTKAATNVDSFWMESWTEYPLQSSPEQKLVAAKTLAARSMMSIEKAEIRV</sequence>